<dbReference type="PROSITE" id="PS51854">
    <property type="entry name" value="CSPG"/>
    <property type="match status" value="12"/>
</dbReference>
<feature type="repeat" description="CSPG" evidence="8">
    <location>
        <begin position="1210"/>
        <end position="1318"/>
    </location>
</feature>
<feature type="region of interest" description="Disordered" evidence="9">
    <location>
        <begin position="1991"/>
        <end position="2024"/>
    </location>
</feature>
<organism evidence="12 13">
    <name type="scientific">Polypterus senegalus</name>
    <name type="common">Senegal bichir</name>
    <dbReference type="NCBI Taxonomy" id="55291"/>
    <lineage>
        <taxon>Eukaryota</taxon>
        <taxon>Metazoa</taxon>
        <taxon>Chordata</taxon>
        <taxon>Craniata</taxon>
        <taxon>Vertebrata</taxon>
        <taxon>Euteleostomi</taxon>
        <taxon>Actinopterygii</taxon>
        <taxon>Polypteriformes</taxon>
        <taxon>Polypteridae</taxon>
        <taxon>Polypterus</taxon>
    </lineage>
</organism>
<feature type="transmembrane region" description="Helical" evidence="10">
    <location>
        <begin position="68"/>
        <end position="87"/>
    </location>
</feature>
<evidence type="ECO:0000256" key="7">
    <source>
        <dbReference type="ARBA" id="ARBA00023180"/>
    </source>
</evidence>
<dbReference type="SMART" id="SM00237">
    <property type="entry name" value="Calx_beta"/>
    <property type="match status" value="1"/>
</dbReference>
<keyword evidence="3" id="KW-0732">Signal</keyword>
<feature type="non-terminal residue" evidence="12">
    <location>
        <position position="2024"/>
    </location>
</feature>
<dbReference type="GO" id="GO:0009653">
    <property type="term" value="P:anatomical structure morphogenesis"/>
    <property type="evidence" value="ECO:0007669"/>
    <property type="project" value="TreeGrafter"/>
</dbReference>
<feature type="repeat" description="CSPG" evidence="8">
    <location>
        <begin position="1339"/>
        <end position="1436"/>
    </location>
</feature>
<keyword evidence="10" id="KW-0472">Membrane</keyword>
<evidence type="ECO:0000256" key="9">
    <source>
        <dbReference type="SAM" id="MobiDB-lite"/>
    </source>
</evidence>
<feature type="domain" description="Calx-beta" evidence="11">
    <location>
        <begin position="1795"/>
        <end position="1894"/>
    </location>
</feature>
<dbReference type="InterPro" id="IPR051561">
    <property type="entry name" value="FRAS1_ECM"/>
</dbReference>
<keyword evidence="2" id="KW-0479">Metal-binding</keyword>
<dbReference type="Gene3D" id="2.60.40.2030">
    <property type="match status" value="1"/>
</dbReference>
<evidence type="ECO:0000256" key="10">
    <source>
        <dbReference type="SAM" id="Phobius"/>
    </source>
</evidence>
<feature type="repeat" description="CSPG" evidence="8">
    <location>
        <begin position="705"/>
        <end position="817"/>
    </location>
</feature>
<keyword evidence="13" id="KW-1185">Reference proteome</keyword>
<dbReference type="Pfam" id="PF03160">
    <property type="entry name" value="Calx-beta"/>
    <property type="match status" value="1"/>
</dbReference>
<dbReference type="InterPro" id="IPR003644">
    <property type="entry name" value="Calx_beta"/>
</dbReference>
<feature type="repeat" description="CSPG" evidence="8">
    <location>
        <begin position="1570"/>
        <end position="1660"/>
    </location>
</feature>
<evidence type="ECO:0000256" key="6">
    <source>
        <dbReference type="ARBA" id="ARBA00022889"/>
    </source>
</evidence>
<feature type="repeat" description="CSPG" evidence="8">
    <location>
        <begin position="357"/>
        <end position="451"/>
    </location>
</feature>
<feature type="region of interest" description="Disordered" evidence="9">
    <location>
        <begin position="1943"/>
        <end position="1972"/>
    </location>
</feature>
<evidence type="ECO:0000256" key="1">
    <source>
        <dbReference type="ARBA" id="ARBA00005529"/>
    </source>
</evidence>
<dbReference type="GO" id="GO:0046872">
    <property type="term" value="F:metal ion binding"/>
    <property type="evidence" value="ECO:0007669"/>
    <property type="project" value="UniProtKB-KW"/>
</dbReference>
<dbReference type="Pfam" id="PF16184">
    <property type="entry name" value="Cadherin_3"/>
    <property type="match status" value="11"/>
</dbReference>
<evidence type="ECO:0000256" key="2">
    <source>
        <dbReference type="ARBA" id="ARBA00022723"/>
    </source>
</evidence>
<dbReference type="InterPro" id="IPR045658">
    <property type="entry name" value="FRAS1-rel_N"/>
</dbReference>
<dbReference type="Proteomes" id="UP000886611">
    <property type="component" value="Unassembled WGS sequence"/>
</dbReference>
<keyword evidence="10" id="KW-1133">Transmembrane helix</keyword>
<comment type="similarity">
    <text evidence="1">Belongs to the FRAS1 family.</text>
</comment>
<dbReference type="GO" id="GO:0007155">
    <property type="term" value="P:cell adhesion"/>
    <property type="evidence" value="ECO:0007669"/>
    <property type="project" value="UniProtKB-KW"/>
</dbReference>
<dbReference type="InterPro" id="IPR039005">
    <property type="entry name" value="CSPG_rpt"/>
</dbReference>
<dbReference type="GO" id="GO:0016020">
    <property type="term" value="C:membrane"/>
    <property type="evidence" value="ECO:0007669"/>
    <property type="project" value="InterPro"/>
</dbReference>
<proteinExistence type="inferred from homology"/>
<reference evidence="12 13" key="1">
    <citation type="journal article" date="2021" name="Cell">
        <title>Tracing the genetic footprints of vertebrate landing in non-teleost ray-finned fishes.</title>
        <authorList>
            <person name="Bi X."/>
            <person name="Wang K."/>
            <person name="Yang L."/>
            <person name="Pan H."/>
            <person name="Jiang H."/>
            <person name="Wei Q."/>
            <person name="Fang M."/>
            <person name="Yu H."/>
            <person name="Zhu C."/>
            <person name="Cai Y."/>
            <person name="He Y."/>
            <person name="Gan X."/>
            <person name="Zeng H."/>
            <person name="Yu D."/>
            <person name="Zhu Y."/>
            <person name="Jiang H."/>
            <person name="Qiu Q."/>
            <person name="Yang H."/>
            <person name="Zhang Y.E."/>
            <person name="Wang W."/>
            <person name="Zhu M."/>
            <person name="He S."/>
            <person name="Zhang G."/>
        </authorList>
    </citation>
    <scope>NUCLEOTIDE SEQUENCE [LARGE SCALE GENOMIC DNA]</scope>
    <source>
        <strain evidence="12">Bchr_013</strain>
    </source>
</reference>
<feature type="repeat" description="CSPG" evidence="8">
    <location>
        <begin position="1087"/>
        <end position="1189"/>
    </location>
</feature>
<keyword evidence="5" id="KW-0106">Calcium</keyword>
<evidence type="ECO:0000256" key="8">
    <source>
        <dbReference type="PROSITE-ProRule" id="PRU01201"/>
    </source>
</evidence>
<dbReference type="SUPFAM" id="SSF141072">
    <property type="entry name" value="CalX-like"/>
    <property type="match status" value="1"/>
</dbReference>
<gene>
    <name evidence="12" type="primary">Frem1_2</name>
    <name evidence="12" type="ORF">GTO96_0003539</name>
</gene>
<feature type="repeat" description="CSPG" evidence="8">
    <location>
        <begin position="839"/>
        <end position="930"/>
    </location>
</feature>
<feature type="repeat" description="CSPG" evidence="8">
    <location>
        <begin position="1457"/>
        <end position="1549"/>
    </location>
</feature>
<feature type="repeat" description="CSPG" evidence="8">
    <location>
        <begin position="1692"/>
        <end position="1788"/>
    </location>
</feature>
<evidence type="ECO:0000313" key="12">
    <source>
        <dbReference type="EMBL" id="KAG2464137.1"/>
    </source>
</evidence>
<feature type="non-terminal residue" evidence="12">
    <location>
        <position position="1"/>
    </location>
</feature>
<evidence type="ECO:0000256" key="5">
    <source>
        <dbReference type="ARBA" id="ARBA00022837"/>
    </source>
</evidence>
<name>A0A8X7X9M9_POLSE</name>
<keyword evidence="4" id="KW-0677">Repeat</keyword>
<keyword evidence="10" id="KW-0812">Transmembrane</keyword>
<feature type="repeat" description="CSPG" evidence="8">
    <location>
        <begin position="953"/>
        <end position="1045"/>
    </location>
</feature>
<evidence type="ECO:0000256" key="3">
    <source>
        <dbReference type="ARBA" id="ARBA00022729"/>
    </source>
</evidence>
<keyword evidence="6" id="KW-0130">Cell adhesion</keyword>
<accession>A0A8X7X9M9</accession>
<dbReference type="InterPro" id="IPR038081">
    <property type="entry name" value="CalX-like_sf"/>
</dbReference>
<feature type="repeat" description="CSPG" evidence="8">
    <location>
        <begin position="476"/>
        <end position="563"/>
    </location>
</feature>
<evidence type="ECO:0000259" key="11">
    <source>
        <dbReference type="SMART" id="SM00237"/>
    </source>
</evidence>
<feature type="repeat" description="CSPG" evidence="8">
    <location>
        <begin position="584"/>
        <end position="678"/>
    </location>
</feature>
<evidence type="ECO:0000256" key="4">
    <source>
        <dbReference type="ARBA" id="ARBA00022737"/>
    </source>
</evidence>
<dbReference type="Pfam" id="PF19309">
    <property type="entry name" value="Frem_N"/>
    <property type="match status" value="1"/>
</dbReference>
<sequence length="2024" mass="223123">MLSQTRRYVASHSSVFLELVPFGHKTGSASARCAALEKMADAVATEGDYEMKRQSGHKQKSVSNGMTTMADLAFLVSVVLAVALPAAPSLVQLNRGLKVGRGQSVFLTDNELRFDIPKELDTCKVEVVLNEPVTQRVGKLSPQVFDCHFLPDEVKYVHNGSPLLGEDKVMLRLYRFTESETAVETFLLEVQVTEPKETLIQFGPVALEVPEFHGLSNLLDSRVVSFKSIPDGVCTVRLISSETNVPAHGELIVEDSSRAHQKESGAGTELRKVRQARPACPGNKACPSGAKEVRFLKADCDAFLQMGLRYQHLSPPSSEVDYVSIRVEIRDKKTRSLVQMQNAWIPAKIRGAIPNQQPRAAFMSMFILEVDQFILTPLSTAALDAEDDETPQSRLVFNITKPPMEGYLTHLDDHTKQSSSFTWQDLHDMKIAYQPPNSSHNGRRNFEVEFVAIDDFFAESPPIMVHFSIRSAETNAPRVSWNMGLDLLEGQSRPISWENFQIVDNDNINSVYLVAVDGPQHGRLTVRGGKGFMFRVQDIKDGTVRYHHGDSDTTKDYIVFRISDGKHSIRHKFPINILPKDDTPPFLINNMAFEVQEGAAVLIEEHMLLASDLDSSDDYILYQLTVLPRAGEIVKKPSAGLPGFPVKSFLQRDLFHGLIYYQHLGGELFEDSFEFTLSDGHEPPNLSQTHVVVIHISPVKDQLPKEVPSTVRAITVKESDIAYITKSHLHFRDVESPDADLMYFVTQACFVPQADREHDAGKLFFTDSMGSKKKDPSVPLLKSFTQHAINHLKVGYMPPLVDIGPNALDVQFIFSVSDQHGGTLSGLTFNITVLPVDNQAPEIFTNPMKVEEGAGSFITSENLLVADVDTNPDNLRLQLKQQPRHGHVELNGSPMLEGDIFTLGDLRGFRVRYQHDDSETLGDTIWFTCTDGFNSADGALSVKIIPVNDEAPELRVGLKSGLECPEGGHVLITADFLYATDADSDDAKLTFMLARSPSYGVVHRGGRMVDKFSQRDVIQGLISYVHTGGEVGPSPCLDTLTLIVSDGEAGTVVSCCLEDAVPPPVPLHGSLPVYDLNVTVLPVNNQAPTITVGDMFIVDEGSSSALLPVFLQASDEDTFPEALIFLVGTSPQYGYLENTLPSPGHEKSNAGLSIASFSLQHLKDGHINYVQSRHKGVEPTADHFTVSVSDGVHNSMAVPFYVIISPKNDERPWLLLGNMTVLEGGIGELTSSVLDVTDLDAPPDILTVSVVTHPHHGTILKAVYGIQVERYKEMNPDVRQHSLPVQSFTMSQLQQGMKLIYMHDDTESLRDSFSIQVTDGKHTVQGTVSVHIVPVNDEKPHLLKNAGLTVDVAENKVISSVALEAEDKDTPQDQLFYVISKSPAFGQLQLKTKAGWLLLLPGMNFTQEEVDMNRLWYLHTTLLGSEGHDSFRFYLTDHDNESPAEVFHISLLNAHKGDIALLTKPVTLTEGDKVTLTTDVLLATDGTGRAEELQYAVSAPPAHGHIEFINYPGLPITDFSQLDVAAQKVCYVHDNSHETGDDILSFVVSNGLTTKSGSLKFVIKQVDRIPPTLLRNRGLQLLEGTTMTIGPETLELSDPDTPMNRLVYSISQHPQHGQLLLKGRTLAVGSFTQLDVNNMDVTYRHDGGKAEVDHFGFAASDGTNDGFLLHGQLRKEPMTFTVQVEHSDKLPPRVVTKVTPSSVENLKDGRFGVSITSRHLKASDGDSRDEVLEFVVIRPPFFGYLENVITGAYIRSRFTQKDLDRRAVRYVIDPSVDTNSDSFEFKVTDAAGNSATPDMLEIQWSRIELASTCYRICENGGTLSIHVSRSGISAEPAFVAIQIHEDTARLGQDFTHSSATLIQFDPGVTTKMWKVFLKDDGLEENNEKFQLQLKGPRNAVLGMKDKATVEIVDPRGGHCEPEELPAGGSTSGRLTVIPEVLVPGNSKPSLEADVPRERHRSPPRGDVPQTDHFLDYSGAIVRDEAAGKSLQMVGNRERQENEVPAQQDVLGGPYENWANRKTGG</sequence>
<keyword evidence="7" id="KW-0325">Glycoprotein</keyword>
<protein>
    <submittedName>
        <fullName evidence="12">FREM1 protein</fullName>
    </submittedName>
</protein>
<comment type="caution">
    <text evidence="12">The sequence shown here is derived from an EMBL/GenBank/DDBJ whole genome shotgun (WGS) entry which is preliminary data.</text>
</comment>
<dbReference type="EMBL" id="JAATIS010003638">
    <property type="protein sequence ID" value="KAG2464137.1"/>
    <property type="molecule type" value="Genomic_DNA"/>
</dbReference>
<dbReference type="GO" id="GO:0007154">
    <property type="term" value="P:cell communication"/>
    <property type="evidence" value="ECO:0007669"/>
    <property type="project" value="InterPro"/>
</dbReference>
<evidence type="ECO:0000313" key="13">
    <source>
        <dbReference type="Proteomes" id="UP000886611"/>
    </source>
</evidence>
<dbReference type="PANTHER" id="PTHR45739:SF3">
    <property type="entry name" value="FRAS-RELATED EXTRACELLULAR MATRIX PROTEIN 1B PRECURSOR"/>
    <property type="match status" value="1"/>
</dbReference>
<dbReference type="PANTHER" id="PTHR45739">
    <property type="entry name" value="MATRIX PROTEIN, PUTATIVE-RELATED"/>
    <property type="match status" value="1"/>
</dbReference>